<name>S5Y057_9CAUD</name>
<organism evidence="1 2">
    <name type="scientific">Bacillus phage Troll</name>
    <dbReference type="NCBI Taxonomy" id="1382932"/>
    <lineage>
        <taxon>Viruses</taxon>
        <taxon>Duplodnaviria</taxon>
        <taxon>Heunggongvirae</taxon>
        <taxon>Uroviricota</taxon>
        <taxon>Caudoviricetes</taxon>
        <taxon>Herelleviridae</taxon>
        <taxon>Bastillevirinae</taxon>
        <taxon>Bequatrovirus</taxon>
        <taxon>Bequatrovirus troll</taxon>
    </lineage>
</organism>
<dbReference type="EMBL" id="KF208639">
    <property type="protein sequence ID" value="AGT13459.1"/>
    <property type="molecule type" value="Genomic_DNA"/>
</dbReference>
<dbReference type="GeneID" id="16575433"/>
<sequence>MYVRVCQECVDEHQDIINKKISKGSIWGANLTDDKDLCYLAHMHDEVKEVSTQKDKMKVNFMEQDKWVYAVGMVNLQGHSSLVELLNNSRFIEIEYDGELRCINANSLMQVWENTDKDEEGDD</sequence>
<reference evidence="1" key="1">
    <citation type="submission" date="2013-11" db="EMBL/GenBank/DDBJ databases">
        <authorList>
            <person name="Acha N."/>
            <person name="Ahmed A.J."/>
            <person name="Andrew J.C."/>
            <person name="Arusuraire T."/>
            <person name="Auman J.C."/>
            <person name="Badar F."/>
            <person name="Bello R."/>
            <person name="Bernabe S.M."/>
            <person name="Boateng S.K."/>
            <person name="Brawn M.S."/>
            <person name="Calos M.G."/>
            <person name="Chambers B.M."/>
            <person name="Chan S.K."/>
            <person name="Cheaves M."/>
            <person name="Cleary N.C."/>
            <person name="Czawlytko E.C."/>
            <person name="Gabriel T.W."/>
            <person name="Gao W."/>
            <person name="Gnatt I.Y."/>
            <person name="Gopala-Rao A.K."/>
            <person name="Group B.L."/>
            <person name="Haile S."/>
            <person name="Haupt C.W."/>
            <person name="Heinke M.L."/>
            <person name="Hodgson J.S."/>
            <person name="Howarth S.M."/>
            <person name="Ierardi B.R."/>
            <person name="Jacob-Sampson D.C."/>
            <person name="Jayasinghe N.S."/>
            <person name="Jiang A."/>
            <person name="Jones M."/>
            <person name="Kharel N."/>
            <person name="Kim E.H."/>
            <person name="Kim J.S."/>
            <person name="Kim J.S."/>
            <person name="Kim M."/>
            <person name="Kim T.W."/>
            <person name="Kim Y."/>
            <person name="Kirchner B.E."/>
            <person name="Ko E."/>
            <person name="Kumar A."/>
            <person name="Le D.N."/>
            <person name="Lo A."/>
            <person name="Lynott E.M."/>
            <person name="Mahmood A."/>
            <person name="Manzoor I.S."/>
            <person name="Marano G.L."/>
            <person name="Margulies Z.J."/>
            <person name="Mathew S."/>
            <person name="McClure A.L."/>
            <person name="McCollum B.J."/>
            <person name="Mckee R.C."/>
            <person name="Menisher T.W."/>
            <person name="Monroe M.K."/>
            <person name="Mosenkis E.V."/>
            <person name="Nagaradona C."/>
            <person name="Nelson V.D."/>
            <person name="Nnadi N.D."/>
            <person name="Okolo C."/>
            <person name="Opene B.A."/>
            <person name="Parmanov M."/>
            <person name="Parsons M.J."/>
            <person name="Patel D.B."/>
            <person name="Pham M."/>
            <person name="Raza S."/>
            <person name="Rein A.J."/>
            <person name="Retnakumar V."/>
            <person name="Seidman L.M."/>
            <person name="Sexton M.Jr."/>
            <person name="Shaw C.A."/>
            <person name="Sheth S.N."/>
            <person name="Shu C.W."/>
            <person name="Smith K.M."/>
            <person name="Tailor D.I."/>
            <person name="Teklu-Haile Y."/>
            <person name="Tewelde B.Z."/>
            <person name="Threatt J.C."/>
            <person name="Tong M.V."/>
            <person name="Turner K.N."/>
            <person name="Velasco R.T."/>
            <person name="Venida A.C."/>
            <person name="Walker L.M."/>
            <person name="Way M."/>
            <person name="Williams K.L."/>
            <person name="Witczak R.W."/>
            <person name="Won D."/>
            <person name="Zifa S."/>
            <person name="Zimmerman J.N."/>
            <person name="Adediran T.Y."/>
            <person name="Jeon M.-H."/>
            <person name="Shah M.R."/>
            <person name="Abete L.P."/>
            <person name="Cortes N."/>
            <person name="Nunn R."/>
            <person name="Somasundaram P."/>
            <person name="Caruso S.M."/>
            <person name="Erill I."/>
            <person name="Cresawn S.G."/>
            <person name="Russell D.A."/>
            <person name="Pope W.H."/>
            <person name="Jacobs-Sera D."/>
            <person name="Hendrix R.W."/>
            <person name="Hatfull G.F."/>
        </authorList>
    </citation>
    <scope>NUCLEOTIDE SEQUENCE [LARGE SCALE GENOMIC DNA]</scope>
</reference>
<dbReference type="KEGG" id="vg:16575433"/>
<dbReference type="Proteomes" id="UP000015546">
    <property type="component" value="Segment"/>
</dbReference>
<dbReference type="RefSeq" id="YP_008431090.1">
    <property type="nucleotide sequence ID" value="NC_022088.2"/>
</dbReference>
<protein>
    <submittedName>
        <fullName evidence="1">Uncharacterized protein</fullName>
    </submittedName>
</protein>
<evidence type="ECO:0000313" key="1">
    <source>
        <dbReference type="EMBL" id="AGT13459.1"/>
    </source>
</evidence>
<accession>S5Y057</accession>
<keyword evidence="2" id="KW-1185">Reference proteome</keyword>
<evidence type="ECO:0000313" key="2">
    <source>
        <dbReference type="Proteomes" id="UP000015546"/>
    </source>
</evidence>
<proteinExistence type="predicted"/>
<gene>
    <name evidence="1" type="primary">17</name>
    <name evidence="1" type="ORF">TROLL_17</name>
</gene>